<reference evidence="8 9" key="1">
    <citation type="submission" date="2018-01" db="EMBL/GenBank/DDBJ databases">
        <title>Genome Sequencing and Assembly of Anaerobacter polyendosporus strain CT4.</title>
        <authorList>
            <person name="Tachaapaikoon C."/>
            <person name="Sutheeworapong S."/>
            <person name="Jenjaroenpun P."/>
            <person name="Wongsurawat T."/>
            <person name="Nookeaw I."/>
            <person name="Cheawchanlertfa P."/>
            <person name="Kosugi A."/>
            <person name="Cheevadhanarak S."/>
            <person name="Ratanakhanokchai K."/>
        </authorList>
    </citation>
    <scope>NUCLEOTIDE SEQUENCE [LARGE SCALE GENOMIC DNA]</scope>
    <source>
        <strain evidence="8 9">CT4</strain>
    </source>
</reference>
<feature type="transmembrane region" description="Helical" evidence="6">
    <location>
        <begin position="174"/>
        <end position="196"/>
    </location>
</feature>
<keyword evidence="5 6" id="KW-0472">Membrane</keyword>
<evidence type="ECO:0000256" key="3">
    <source>
        <dbReference type="ARBA" id="ARBA00022692"/>
    </source>
</evidence>
<evidence type="ECO:0000313" key="9">
    <source>
        <dbReference type="Proteomes" id="UP000286268"/>
    </source>
</evidence>
<proteinExistence type="inferred from homology"/>
<evidence type="ECO:0000256" key="6">
    <source>
        <dbReference type="RuleBase" id="RU366058"/>
    </source>
</evidence>
<comment type="similarity">
    <text evidence="6">Belongs to the TVP38/TMEM64 family.</text>
</comment>
<evidence type="ECO:0000313" key="8">
    <source>
        <dbReference type="EMBL" id="QAA34140.1"/>
    </source>
</evidence>
<evidence type="ECO:0000256" key="2">
    <source>
        <dbReference type="ARBA" id="ARBA00022475"/>
    </source>
</evidence>
<dbReference type="InterPro" id="IPR032816">
    <property type="entry name" value="VTT_dom"/>
</dbReference>
<feature type="transmembrane region" description="Helical" evidence="6">
    <location>
        <begin position="202"/>
        <end position="221"/>
    </location>
</feature>
<comment type="subcellular location">
    <subcellularLocation>
        <location evidence="1 6">Cell membrane</location>
        <topology evidence="1 6">Multi-pass membrane protein</topology>
    </subcellularLocation>
</comment>
<evidence type="ECO:0000256" key="1">
    <source>
        <dbReference type="ARBA" id="ARBA00004651"/>
    </source>
</evidence>
<evidence type="ECO:0000256" key="5">
    <source>
        <dbReference type="ARBA" id="ARBA00023136"/>
    </source>
</evidence>
<accession>A0A3R5VAW8</accession>
<dbReference type="GO" id="GO:0005886">
    <property type="term" value="C:plasma membrane"/>
    <property type="evidence" value="ECO:0007669"/>
    <property type="project" value="UniProtKB-SubCell"/>
</dbReference>
<dbReference type="PANTHER" id="PTHR12677:SF59">
    <property type="entry name" value="GOLGI APPARATUS MEMBRANE PROTEIN TVP38-RELATED"/>
    <property type="match status" value="1"/>
</dbReference>
<organism evidence="8 9">
    <name type="scientific">Clostridium manihotivorum</name>
    <dbReference type="NCBI Taxonomy" id="2320868"/>
    <lineage>
        <taxon>Bacteria</taxon>
        <taxon>Bacillati</taxon>
        <taxon>Bacillota</taxon>
        <taxon>Clostridia</taxon>
        <taxon>Eubacteriales</taxon>
        <taxon>Clostridiaceae</taxon>
        <taxon>Clostridium</taxon>
    </lineage>
</organism>
<gene>
    <name evidence="8" type="ORF">C1I91_22295</name>
</gene>
<keyword evidence="3 6" id="KW-0812">Transmembrane</keyword>
<dbReference type="Pfam" id="PF09335">
    <property type="entry name" value="VTT_dom"/>
    <property type="match status" value="1"/>
</dbReference>
<dbReference type="Proteomes" id="UP000286268">
    <property type="component" value="Chromosome"/>
</dbReference>
<keyword evidence="2 6" id="KW-1003">Cell membrane</keyword>
<keyword evidence="9" id="KW-1185">Reference proteome</keyword>
<sequence length="233" mass="26229">MNRLISSLKKYKGIIILVLSIIALFLLFYIFRTQIHNITETLKNNEKFKRYLLSFGPLAPIVYTFFQFLQVVIFFIPGEVFQTAGGYVFGTIEATILSIIGINLGSVILFQLTKKYGTSFVSKVVPDIAIKPFEKIMNTERLNLVVFLIYFLPGIPKDSSIFLCGLSKVSLKDFLIYSTLGRLPMLILSSYYGANLAMGNRIVIYSGTTIFIALIIIGIVFKDKLFKGLEKAS</sequence>
<dbReference type="InterPro" id="IPR015414">
    <property type="entry name" value="TMEM64"/>
</dbReference>
<feature type="transmembrane region" description="Helical" evidence="6">
    <location>
        <begin position="51"/>
        <end position="76"/>
    </location>
</feature>
<evidence type="ECO:0000259" key="7">
    <source>
        <dbReference type="Pfam" id="PF09335"/>
    </source>
</evidence>
<keyword evidence="4 6" id="KW-1133">Transmembrane helix</keyword>
<dbReference type="KEGG" id="cmah:C1I91_22295"/>
<dbReference type="AlphaFoldDB" id="A0A3R5VAW8"/>
<name>A0A3R5VAW8_9CLOT</name>
<dbReference type="RefSeq" id="WP_128214861.1">
    <property type="nucleotide sequence ID" value="NZ_CP025746.1"/>
</dbReference>
<feature type="transmembrane region" description="Helical" evidence="6">
    <location>
        <begin position="88"/>
        <end position="110"/>
    </location>
</feature>
<dbReference type="PANTHER" id="PTHR12677">
    <property type="entry name" value="GOLGI APPARATUS MEMBRANE PROTEIN TVP38-RELATED"/>
    <property type="match status" value="1"/>
</dbReference>
<feature type="transmembrane region" description="Helical" evidence="6">
    <location>
        <begin position="12"/>
        <end position="31"/>
    </location>
</feature>
<dbReference type="EMBL" id="CP025746">
    <property type="protein sequence ID" value="QAA34140.1"/>
    <property type="molecule type" value="Genomic_DNA"/>
</dbReference>
<feature type="domain" description="VTT" evidence="7">
    <location>
        <begin position="76"/>
        <end position="194"/>
    </location>
</feature>
<protein>
    <recommendedName>
        <fullName evidence="6">TVP38/TMEM64 family membrane protein</fullName>
    </recommendedName>
</protein>
<evidence type="ECO:0000256" key="4">
    <source>
        <dbReference type="ARBA" id="ARBA00022989"/>
    </source>
</evidence>
<dbReference type="OrthoDB" id="3173541at2"/>